<dbReference type="Pfam" id="PF00005">
    <property type="entry name" value="ABC_tran"/>
    <property type="match status" value="1"/>
</dbReference>
<evidence type="ECO:0000256" key="3">
    <source>
        <dbReference type="ARBA" id="ARBA00022840"/>
    </source>
</evidence>
<dbReference type="SMART" id="SM00382">
    <property type="entry name" value="AAA"/>
    <property type="match status" value="1"/>
</dbReference>
<dbReference type="PANTHER" id="PTHR42781:SF4">
    <property type="entry name" value="SPERMIDINE_PUTRESCINE IMPORT ATP-BINDING PROTEIN POTA"/>
    <property type="match status" value="1"/>
</dbReference>
<evidence type="ECO:0000256" key="2">
    <source>
        <dbReference type="ARBA" id="ARBA00022741"/>
    </source>
</evidence>
<dbReference type="InterPro" id="IPR017871">
    <property type="entry name" value="ABC_transporter-like_CS"/>
</dbReference>
<keyword evidence="6" id="KW-1185">Reference proteome</keyword>
<keyword evidence="2" id="KW-0547">Nucleotide-binding</keyword>
<keyword evidence="3 5" id="KW-0067">ATP-binding</keyword>
<dbReference type="InterPro" id="IPR003439">
    <property type="entry name" value="ABC_transporter-like_ATP-bd"/>
</dbReference>
<evidence type="ECO:0000256" key="1">
    <source>
        <dbReference type="ARBA" id="ARBA00022448"/>
    </source>
</evidence>
<name>A0A7X8SP98_9BACT</name>
<evidence type="ECO:0000313" key="6">
    <source>
        <dbReference type="Proteomes" id="UP000585050"/>
    </source>
</evidence>
<reference evidence="5 6" key="1">
    <citation type="submission" date="2020-04" db="EMBL/GenBank/DDBJ databases">
        <title>Flammeovirga sp. SR4, a novel species isolated from seawater.</title>
        <authorList>
            <person name="Wang X."/>
        </authorList>
    </citation>
    <scope>NUCLEOTIDE SEQUENCE [LARGE SCALE GENOMIC DNA]</scope>
    <source>
        <strain evidence="5 6">SR4</strain>
    </source>
</reference>
<dbReference type="AlphaFoldDB" id="A0A7X8SP98"/>
<dbReference type="GO" id="GO:0016887">
    <property type="term" value="F:ATP hydrolysis activity"/>
    <property type="evidence" value="ECO:0007669"/>
    <property type="project" value="InterPro"/>
</dbReference>
<dbReference type="InterPro" id="IPR050093">
    <property type="entry name" value="ABC_SmlMolc_Importer"/>
</dbReference>
<dbReference type="RefSeq" id="WP_168884598.1">
    <property type="nucleotide sequence ID" value="NZ_JABAIL010000008.1"/>
</dbReference>
<organism evidence="5 6">
    <name type="scientific">Flammeovirga agarivorans</name>
    <dbReference type="NCBI Taxonomy" id="2726742"/>
    <lineage>
        <taxon>Bacteria</taxon>
        <taxon>Pseudomonadati</taxon>
        <taxon>Bacteroidota</taxon>
        <taxon>Cytophagia</taxon>
        <taxon>Cytophagales</taxon>
        <taxon>Flammeovirgaceae</taxon>
        <taxon>Flammeovirga</taxon>
    </lineage>
</organism>
<dbReference type="Gene3D" id="3.40.50.300">
    <property type="entry name" value="P-loop containing nucleotide triphosphate hydrolases"/>
    <property type="match status" value="1"/>
</dbReference>
<accession>A0A7X8SP98</accession>
<dbReference type="Proteomes" id="UP000585050">
    <property type="component" value="Unassembled WGS sequence"/>
</dbReference>
<dbReference type="SUPFAM" id="SSF52540">
    <property type="entry name" value="P-loop containing nucleoside triphosphate hydrolases"/>
    <property type="match status" value="1"/>
</dbReference>
<evidence type="ECO:0000259" key="4">
    <source>
        <dbReference type="PROSITE" id="PS50893"/>
    </source>
</evidence>
<dbReference type="EMBL" id="JABAIL010000008">
    <property type="protein sequence ID" value="NLR93891.1"/>
    <property type="molecule type" value="Genomic_DNA"/>
</dbReference>
<evidence type="ECO:0000313" key="5">
    <source>
        <dbReference type="EMBL" id="NLR93891.1"/>
    </source>
</evidence>
<keyword evidence="1" id="KW-0813">Transport</keyword>
<dbReference type="GO" id="GO:0005524">
    <property type="term" value="F:ATP binding"/>
    <property type="evidence" value="ECO:0007669"/>
    <property type="project" value="UniProtKB-KW"/>
</dbReference>
<feature type="domain" description="ABC transporter" evidence="4">
    <location>
        <begin position="1"/>
        <end position="232"/>
    </location>
</feature>
<proteinExistence type="predicted"/>
<sequence>MISIDVQHKFPNSNTSINFKIEGELQRFYGVYGHSGAGKSTLLNIICGFITPQKGKIIINDEIWFDATKNINLPPQKRSIGMVFQDYALFPNMSVKENLEYALPKKKDKAVLQDLVELMELKSILNQFPLTLSGGQKQRVALARSVVQQPKLLLLDEPLAALDQEMRLRLQDYLQQLHQQYRLTTFLISHDIAEMYKLCQQIIAIDSGKVTAIKSPSEFFQGQKLHGKFQFTAKVLDVIHQDIMHVVSLLIGEEIVRVVVDPELGHTLKSHDTVVVTTKAFQPIIHKIG</sequence>
<dbReference type="PANTHER" id="PTHR42781">
    <property type="entry name" value="SPERMIDINE/PUTRESCINE IMPORT ATP-BINDING PROTEIN POTA"/>
    <property type="match status" value="1"/>
</dbReference>
<dbReference type="InterPro" id="IPR027417">
    <property type="entry name" value="P-loop_NTPase"/>
</dbReference>
<dbReference type="PROSITE" id="PS50893">
    <property type="entry name" value="ABC_TRANSPORTER_2"/>
    <property type="match status" value="1"/>
</dbReference>
<dbReference type="PROSITE" id="PS00211">
    <property type="entry name" value="ABC_TRANSPORTER_1"/>
    <property type="match status" value="1"/>
</dbReference>
<comment type="caution">
    <text evidence="5">The sequence shown here is derived from an EMBL/GenBank/DDBJ whole genome shotgun (WGS) entry which is preliminary data.</text>
</comment>
<protein>
    <submittedName>
        <fullName evidence="5">ATP-binding cassette domain-containing protein</fullName>
    </submittedName>
</protein>
<gene>
    <name evidence="5" type="ORF">HGP29_22005</name>
</gene>
<dbReference type="InterPro" id="IPR003593">
    <property type="entry name" value="AAA+_ATPase"/>
</dbReference>